<name>A0AC60Q4I3_IXOPE</name>
<dbReference type="EMBL" id="JABSTQ010009552">
    <property type="protein sequence ID" value="KAG0428206.1"/>
    <property type="molecule type" value="Genomic_DNA"/>
</dbReference>
<keyword evidence="2" id="KW-1185">Reference proteome</keyword>
<feature type="non-terminal residue" evidence="1">
    <location>
        <position position="1"/>
    </location>
</feature>
<protein>
    <submittedName>
        <fullName evidence="1">Uncharacterized protein</fullName>
    </submittedName>
</protein>
<gene>
    <name evidence="1" type="ORF">HPB47_024796</name>
</gene>
<sequence length="596" mass="66406">SRCFLMGWRFLPRLVFADTWRIVLLGYRNQLELSSLNLLGEDLKACTVSAALRKATAEKQKLRAYVYENDAVVETDGLKRRPLSSVLFKVCRWEVFASAILEFFWILMSFVPPLMLGYLLVYIEKKQDGWHGYAYASVYAFSQLVGGMLNAHAAYLMALGAYKVQSALTCALYKKVLRISSSSRRQYTAGEIMNLMSVDVEQVGQFLLLCHNCWGVPLRIVLTMVFLWKYLGPSCLATLATMFASTLATTCVAHFCDKYQKRQMDSKDLRLRQTTEVLNGIKVIKLNAWEPPFMAKVKRTRAEELSSLKKYSILQSIFTFVWSATPNAAALASFGTFLMLSPANQLTPSIAFTCLSLFMLLRFPMYILPDVLSRLIRCMGSLKRLSAFLEEAELDEKMIGANPDKGDAVRLNEATFTWASEEPAVLRGLTLNVKEGSLVAVVGPVGCGKSALLNAILGTLEKVSGSVDVQGRLAYVAQQSWIQNATLKENIIFTNTPNEERYQKVLDACALRPDLEMLPAGENTEVGDKGINLSGGQKLRISLARAVYHDADVYLLDDPFSAVDVHVASHLFEHVVGPTGALKSKVKENIHLAFQM</sequence>
<organism evidence="1 2">
    <name type="scientific">Ixodes persulcatus</name>
    <name type="common">Taiga tick</name>
    <dbReference type="NCBI Taxonomy" id="34615"/>
    <lineage>
        <taxon>Eukaryota</taxon>
        <taxon>Metazoa</taxon>
        <taxon>Ecdysozoa</taxon>
        <taxon>Arthropoda</taxon>
        <taxon>Chelicerata</taxon>
        <taxon>Arachnida</taxon>
        <taxon>Acari</taxon>
        <taxon>Parasitiformes</taxon>
        <taxon>Ixodida</taxon>
        <taxon>Ixodoidea</taxon>
        <taxon>Ixodidae</taxon>
        <taxon>Ixodinae</taxon>
        <taxon>Ixodes</taxon>
    </lineage>
</organism>
<proteinExistence type="predicted"/>
<evidence type="ECO:0000313" key="1">
    <source>
        <dbReference type="EMBL" id="KAG0428206.1"/>
    </source>
</evidence>
<dbReference type="Proteomes" id="UP000805193">
    <property type="component" value="Unassembled WGS sequence"/>
</dbReference>
<evidence type="ECO:0000313" key="2">
    <source>
        <dbReference type="Proteomes" id="UP000805193"/>
    </source>
</evidence>
<reference evidence="1 2" key="1">
    <citation type="journal article" date="2020" name="Cell">
        <title>Large-Scale Comparative Analyses of Tick Genomes Elucidate Their Genetic Diversity and Vector Capacities.</title>
        <authorList>
            <consortium name="Tick Genome and Microbiome Consortium (TIGMIC)"/>
            <person name="Jia N."/>
            <person name="Wang J."/>
            <person name="Shi W."/>
            <person name="Du L."/>
            <person name="Sun Y."/>
            <person name="Zhan W."/>
            <person name="Jiang J.F."/>
            <person name="Wang Q."/>
            <person name="Zhang B."/>
            <person name="Ji P."/>
            <person name="Bell-Sakyi L."/>
            <person name="Cui X.M."/>
            <person name="Yuan T.T."/>
            <person name="Jiang B.G."/>
            <person name="Yang W.F."/>
            <person name="Lam T.T."/>
            <person name="Chang Q.C."/>
            <person name="Ding S.J."/>
            <person name="Wang X.J."/>
            <person name="Zhu J.G."/>
            <person name="Ruan X.D."/>
            <person name="Zhao L."/>
            <person name="Wei J.T."/>
            <person name="Ye R.Z."/>
            <person name="Que T.C."/>
            <person name="Du C.H."/>
            <person name="Zhou Y.H."/>
            <person name="Cheng J.X."/>
            <person name="Dai P.F."/>
            <person name="Guo W.B."/>
            <person name="Han X.H."/>
            <person name="Huang E.J."/>
            <person name="Li L.F."/>
            <person name="Wei W."/>
            <person name="Gao Y.C."/>
            <person name="Liu J.Z."/>
            <person name="Shao H.Z."/>
            <person name="Wang X."/>
            <person name="Wang C.C."/>
            <person name="Yang T.C."/>
            <person name="Huo Q.B."/>
            <person name="Li W."/>
            <person name="Chen H.Y."/>
            <person name="Chen S.E."/>
            <person name="Zhou L.G."/>
            <person name="Ni X.B."/>
            <person name="Tian J.H."/>
            <person name="Sheng Y."/>
            <person name="Liu T."/>
            <person name="Pan Y.S."/>
            <person name="Xia L.Y."/>
            <person name="Li J."/>
            <person name="Zhao F."/>
            <person name="Cao W.C."/>
        </authorList>
    </citation>
    <scope>NUCLEOTIDE SEQUENCE [LARGE SCALE GENOMIC DNA]</scope>
    <source>
        <strain evidence="1">Iper-2018</strain>
    </source>
</reference>
<feature type="non-terminal residue" evidence="1">
    <location>
        <position position="596"/>
    </location>
</feature>
<comment type="caution">
    <text evidence="1">The sequence shown here is derived from an EMBL/GenBank/DDBJ whole genome shotgun (WGS) entry which is preliminary data.</text>
</comment>
<accession>A0AC60Q4I3</accession>